<dbReference type="GO" id="GO:0097272">
    <property type="term" value="P:ammonium homeostasis"/>
    <property type="evidence" value="ECO:0007669"/>
    <property type="project" value="TreeGrafter"/>
</dbReference>
<comment type="subcellular location">
    <subcellularLocation>
        <location evidence="1">Membrane</location>
        <topology evidence="1">Multi-pass membrane protein</topology>
    </subcellularLocation>
</comment>
<dbReference type="Proteomes" id="UP000218231">
    <property type="component" value="Unassembled WGS sequence"/>
</dbReference>
<evidence type="ECO:0000256" key="3">
    <source>
        <dbReference type="ARBA" id="ARBA00022448"/>
    </source>
</evidence>
<evidence type="ECO:0000256" key="2">
    <source>
        <dbReference type="ARBA" id="ARBA00005887"/>
    </source>
</evidence>
<keyword evidence="5 8" id="KW-1133">Transmembrane helix</keyword>
<keyword evidence="4 8" id="KW-0812">Transmembrane</keyword>
<evidence type="ECO:0000313" key="11">
    <source>
        <dbReference type="Proteomes" id="UP000218231"/>
    </source>
</evidence>
<dbReference type="GO" id="GO:0005886">
    <property type="term" value="C:plasma membrane"/>
    <property type="evidence" value="ECO:0007669"/>
    <property type="project" value="TreeGrafter"/>
</dbReference>
<keyword evidence="6 8" id="KW-0472">Membrane</keyword>
<keyword evidence="7" id="KW-0924">Ammonia transport</keyword>
<feature type="transmembrane region" description="Helical" evidence="8">
    <location>
        <begin position="62"/>
        <end position="82"/>
    </location>
</feature>
<evidence type="ECO:0000256" key="5">
    <source>
        <dbReference type="ARBA" id="ARBA00022989"/>
    </source>
</evidence>
<accession>A0A2A2JLG8</accession>
<dbReference type="Gene3D" id="1.10.3430.10">
    <property type="entry name" value="Ammonium transporter AmtB like domains"/>
    <property type="match status" value="1"/>
</dbReference>
<dbReference type="InterPro" id="IPR024041">
    <property type="entry name" value="NH4_transpt_AmtB-like_dom"/>
</dbReference>
<comment type="similarity">
    <text evidence="2">Belongs to the ammonia transporter channel (TC 1.A.11.2) family.</text>
</comment>
<evidence type="ECO:0000259" key="9">
    <source>
        <dbReference type="Pfam" id="PF00909"/>
    </source>
</evidence>
<evidence type="ECO:0000256" key="4">
    <source>
        <dbReference type="ARBA" id="ARBA00022692"/>
    </source>
</evidence>
<keyword evidence="3" id="KW-0813">Transport</keyword>
<dbReference type="EMBL" id="LIAE01010359">
    <property type="protein sequence ID" value="PAV62525.1"/>
    <property type="molecule type" value="Genomic_DNA"/>
</dbReference>
<dbReference type="InterPro" id="IPR029020">
    <property type="entry name" value="Ammonium/urea_transptr"/>
</dbReference>
<dbReference type="SUPFAM" id="SSF111352">
    <property type="entry name" value="Ammonium transporter"/>
    <property type="match status" value="1"/>
</dbReference>
<evidence type="ECO:0000256" key="8">
    <source>
        <dbReference type="SAM" id="Phobius"/>
    </source>
</evidence>
<evidence type="ECO:0000256" key="6">
    <source>
        <dbReference type="ARBA" id="ARBA00023136"/>
    </source>
</evidence>
<dbReference type="Pfam" id="PF00909">
    <property type="entry name" value="Ammonium_transp"/>
    <property type="match status" value="1"/>
</dbReference>
<organism evidence="10 11">
    <name type="scientific">Diploscapter pachys</name>
    <dbReference type="NCBI Taxonomy" id="2018661"/>
    <lineage>
        <taxon>Eukaryota</taxon>
        <taxon>Metazoa</taxon>
        <taxon>Ecdysozoa</taxon>
        <taxon>Nematoda</taxon>
        <taxon>Chromadorea</taxon>
        <taxon>Rhabditida</taxon>
        <taxon>Rhabditina</taxon>
        <taxon>Rhabditomorpha</taxon>
        <taxon>Rhabditoidea</taxon>
        <taxon>Rhabditidae</taxon>
        <taxon>Diploscapter</taxon>
    </lineage>
</organism>
<feature type="domain" description="Ammonium transporter AmtB-like" evidence="9">
    <location>
        <begin position="50"/>
        <end position="181"/>
    </location>
</feature>
<feature type="transmembrane region" description="Helical" evidence="8">
    <location>
        <begin position="129"/>
        <end position="147"/>
    </location>
</feature>
<feature type="transmembrane region" description="Helical" evidence="8">
    <location>
        <begin position="102"/>
        <end position="122"/>
    </location>
</feature>
<reference evidence="10 11" key="1">
    <citation type="journal article" date="2017" name="Curr. Biol.">
        <title>Genome architecture and evolution of a unichromosomal asexual nematode.</title>
        <authorList>
            <person name="Fradin H."/>
            <person name="Zegar C."/>
            <person name="Gutwein M."/>
            <person name="Lucas J."/>
            <person name="Kovtun M."/>
            <person name="Corcoran D."/>
            <person name="Baugh L.R."/>
            <person name="Kiontke K."/>
            <person name="Gunsalus K."/>
            <person name="Fitch D.H."/>
            <person name="Piano F."/>
        </authorList>
    </citation>
    <scope>NUCLEOTIDE SEQUENCE [LARGE SCALE GENOMIC DNA]</scope>
    <source>
        <strain evidence="10">PF1309</strain>
    </source>
</reference>
<proteinExistence type="inferred from homology"/>
<dbReference type="OrthoDB" id="534912at2759"/>
<dbReference type="AlphaFoldDB" id="A0A2A2JLG8"/>
<dbReference type="STRING" id="2018661.A0A2A2JLG8"/>
<comment type="caution">
    <text evidence="10">The sequence shown here is derived from an EMBL/GenBank/DDBJ whole genome shotgun (WGS) entry which is preliminary data.</text>
</comment>
<sequence>MSNSSNAAAIENLTVKLLALQKQFEHYKAYNAANEDAFYLCINAIIIFYTTNIIFKNATDSLFCIIVYWAVGYALAYGPIVFDGLAPFIGQGYFFLSSFHNWPHFFAQYTFAATSTTIVGGAVAERCQFIAYFIYCSIICAFVYPPLTHFGWTERGWMKYGFGTTDGLRTTYLDFAGAGMVG</sequence>
<dbReference type="PANTHER" id="PTHR11730">
    <property type="entry name" value="AMMONIUM TRANSPORTER"/>
    <property type="match status" value="1"/>
</dbReference>
<name>A0A2A2JLG8_9BILA</name>
<evidence type="ECO:0000256" key="7">
    <source>
        <dbReference type="ARBA" id="ARBA00023177"/>
    </source>
</evidence>
<evidence type="ECO:0000313" key="10">
    <source>
        <dbReference type="EMBL" id="PAV62525.1"/>
    </source>
</evidence>
<keyword evidence="11" id="KW-1185">Reference proteome</keyword>
<feature type="transmembrane region" description="Helical" evidence="8">
    <location>
        <begin position="37"/>
        <end position="55"/>
    </location>
</feature>
<protein>
    <recommendedName>
        <fullName evidence="9">Ammonium transporter AmtB-like domain-containing protein</fullName>
    </recommendedName>
</protein>
<gene>
    <name evidence="10" type="ORF">WR25_00152</name>
</gene>
<dbReference type="PANTHER" id="PTHR11730:SF6">
    <property type="entry name" value="AMMONIUM TRANSPORTER"/>
    <property type="match status" value="1"/>
</dbReference>
<evidence type="ECO:0000256" key="1">
    <source>
        <dbReference type="ARBA" id="ARBA00004141"/>
    </source>
</evidence>
<dbReference type="GO" id="GO:0008519">
    <property type="term" value="F:ammonium channel activity"/>
    <property type="evidence" value="ECO:0007669"/>
    <property type="project" value="InterPro"/>
</dbReference>